<dbReference type="OrthoDB" id="1902929at2"/>
<accession>A0A0L6JTB7</accession>
<dbReference type="eggNOG" id="COG4403">
    <property type="taxonomic scope" value="Bacteria"/>
</dbReference>
<dbReference type="Pfam" id="PF13575">
    <property type="entry name" value="DUF4135"/>
    <property type="match status" value="1"/>
</dbReference>
<dbReference type="PRINTS" id="PR01950">
    <property type="entry name" value="LANCSUPER"/>
</dbReference>
<dbReference type="Pfam" id="PF05147">
    <property type="entry name" value="LANC_like"/>
    <property type="match status" value="1"/>
</dbReference>
<evidence type="ECO:0000313" key="3">
    <source>
        <dbReference type="Proteomes" id="UP000036923"/>
    </source>
</evidence>
<dbReference type="RefSeq" id="WP_036937511.1">
    <property type="nucleotide sequence ID" value="NZ_JQKC01000005.1"/>
</dbReference>
<reference evidence="3" key="1">
    <citation type="submission" date="2015-07" db="EMBL/GenBank/DDBJ databases">
        <title>Near-Complete Genome Sequence of the Cellulolytic Bacterium Bacteroides (Pseudobacteroides) cellulosolvens ATCC 35603.</title>
        <authorList>
            <person name="Dassa B."/>
            <person name="Utturkar S.M."/>
            <person name="Klingeman D.M."/>
            <person name="Hurt R.A."/>
            <person name="Keller M."/>
            <person name="Xu J."/>
            <person name="Reddy Y.H.K."/>
            <person name="Borovok I."/>
            <person name="Grinberg I.R."/>
            <person name="Lamed R."/>
            <person name="Zhivin O."/>
            <person name="Bayer E.A."/>
            <person name="Brown S.D."/>
        </authorList>
    </citation>
    <scope>NUCLEOTIDE SEQUENCE [LARGE SCALE GENOMIC DNA]</scope>
    <source>
        <strain evidence="3">DSM 2933</strain>
    </source>
</reference>
<dbReference type="EMBL" id="LGTC01000001">
    <property type="protein sequence ID" value="KNY28925.1"/>
    <property type="molecule type" value="Genomic_DNA"/>
</dbReference>
<dbReference type="PATRIC" id="fig|398512.5.peg.4397"/>
<name>A0A0L6JTB7_9FIRM</name>
<dbReference type="SUPFAM" id="SSF158745">
    <property type="entry name" value="LanC-like"/>
    <property type="match status" value="1"/>
</dbReference>
<dbReference type="GO" id="GO:0031179">
    <property type="term" value="P:peptide modification"/>
    <property type="evidence" value="ECO:0007669"/>
    <property type="project" value="InterPro"/>
</dbReference>
<dbReference type="Proteomes" id="UP000036923">
    <property type="component" value="Unassembled WGS sequence"/>
</dbReference>
<sequence length="725" mass="82741">MSSFRITEHDNIEDKIMIYGCSSKEMSKILDTFYESLPDIVQDKKNFLISLMESFYKNFTNKEQLEDYVKFILEVVNLTNSSFEEIKNYLLNTAEDIKIANIKCSLIKKSAVITFSNSAKIVFKADPLKNNEIFNNIIKWSNSKVSADHHLNIRKMISRDTHSFIDYMQTFEYKDEKDLANYFLHSGQLLALLYILNCKDYKNISIIPQPRYPALKDVDDIFVSMNKKLNFNISSKSIAHDIIESSVYKIGFLPGRLEPLAKTYVNSIKYGFVQHYNLVINNKMEFIDLLRFLLNSCSSCLAIITTRVYGLNEGDLKRQLYFLDVRFPKKQIIKTPISFSEDGSFNKIEKHRLLSLSARLGDHIIQKSIIGFNGSTISRNWITTVKADKKIALSPGCYDLYEGNSGIALFLLYLGAVTKKDYFINTAMEAMGESITFIRNLNKNNSIEIGAFRGISGELYTLSKIYSITKDKAIKEIVKEGLLLIQTFIEKQVNTSLFNGTSGILAVLISIYENKDFSDIKNKVIATANMVYKRISSQVSCENTNFGFGYGNDGVIAVLARFMAITGNFAIENTIKELLKKERDFNTCEMIFEKPSWQSGWPGILLSRIILKECGYNDELIDTEIYKALDYTIINGFGNSPYYYNGDMGNLEILEYAAEVLNNAELKNRCTNTFSELFAEVIEPYINHEKDYGNKPLSLMKGISGCGYMLLRKCSSIVPQILWLQ</sequence>
<dbReference type="InterPro" id="IPR025410">
    <property type="entry name" value="Lant_dehyd"/>
</dbReference>
<dbReference type="Gene3D" id="1.50.10.20">
    <property type="match status" value="1"/>
</dbReference>
<evidence type="ECO:0000313" key="2">
    <source>
        <dbReference type="EMBL" id="KNY28925.1"/>
    </source>
</evidence>
<comment type="caution">
    <text evidence="2">The sequence shown here is derived from an EMBL/GenBank/DDBJ whole genome shotgun (WGS) entry which is preliminary data.</text>
</comment>
<proteinExistence type="predicted"/>
<dbReference type="InterPro" id="IPR007822">
    <property type="entry name" value="LANC-like"/>
</dbReference>
<organism evidence="2 3">
    <name type="scientific">Pseudobacteroides cellulosolvens ATCC 35603 = DSM 2933</name>
    <dbReference type="NCBI Taxonomy" id="398512"/>
    <lineage>
        <taxon>Bacteria</taxon>
        <taxon>Bacillati</taxon>
        <taxon>Bacillota</taxon>
        <taxon>Clostridia</taxon>
        <taxon>Eubacteriales</taxon>
        <taxon>Oscillospiraceae</taxon>
        <taxon>Pseudobacteroides</taxon>
    </lineage>
</organism>
<feature type="domain" description="Lantibiotic biosynthesis protein dehydration" evidence="1">
    <location>
        <begin position="64"/>
        <end position="256"/>
    </location>
</feature>
<dbReference type="STRING" id="398512.Bccel_4199"/>
<gene>
    <name evidence="2" type="ORF">Bccel_4199</name>
</gene>
<dbReference type="AlphaFoldDB" id="A0A0L6JTB7"/>
<protein>
    <submittedName>
        <fullName evidence="2">Lanthionine synthetase C family protein</fullName>
    </submittedName>
</protein>
<evidence type="ECO:0000259" key="1">
    <source>
        <dbReference type="Pfam" id="PF13575"/>
    </source>
</evidence>
<dbReference type="SMART" id="SM01260">
    <property type="entry name" value="LANC_like"/>
    <property type="match status" value="1"/>
</dbReference>
<keyword evidence="3" id="KW-1185">Reference proteome</keyword>